<protein>
    <submittedName>
        <fullName evidence="3">Cupin domain-containing protein</fullName>
    </submittedName>
</protein>
<evidence type="ECO:0000256" key="1">
    <source>
        <dbReference type="ARBA" id="ARBA00022723"/>
    </source>
</evidence>
<evidence type="ECO:0000313" key="3">
    <source>
        <dbReference type="EMBL" id="MFC4828967.1"/>
    </source>
</evidence>
<keyword evidence="1" id="KW-0479">Metal-binding</keyword>
<accession>A0ABV9R669</accession>
<dbReference type="SUPFAM" id="SSF51182">
    <property type="entry name" value="RmlC-like cupins"/>
    <property type="match status" value="1"/>
</dbReference>
<keyword evidence="4" id="KW-1185">Reference proteome</keyword>
<dbReference type="InterPro" id="IPR011051">
    <property type="entry name" value="RmlC_Cupin_sf"/>
</dbReference>
<dbReference type="Proteomes" id="UP001595960">
    <property type="component" value="Unassembled WGS sequence"/>
</dbReference>
<dbReference type="EMBL" id="JBHSJC010000001">
    <property type="protein sequence ID" value="MFC4828967.1"/>
    <property type="molecule type" value="Genomic_DNA"/>
</dbReference>
<sequence length="131" mass="14247">MNAAEITLAPTMQAPPDAGVVPAEALRIGTGRTRRFVGREHGAAVSYFFVDNDPGQGPGLHWHPYPETWVVLEGTAEITMGERRIVARTGDTATVPTGVWHRFENVGDGPLRMLCIHASAVIVQTWADEED</sequence>
<proteinExistence type="predicted"/>
<reference evidence="4" key="1">
    <citation type="journal article" date="2019" name="Int. J. Syst. Evol. Microbiol.">
        <title>The Global Catalogue of Microorganisms (GCM) 10K type strain sequencing project: providing services to taxonomists for standard genome sequencing and annotation.</title>
        <authorList>
            <consortium name="The Broad Institute Genomics Platform"/>
            <consortium name="The Broad Institute Genome Sequencing Center for Infectious Disease"/>
            <person name="Wu L."/>
            <person name="Ma J."/>
        </authorList>
    </citation>
    <scope>NUCLEOTIDE SEQUENCE [LARGE SCALE GENOMIC DNA]</scope>
    <source>
        <strain evidence="4">CGMCC 1.12192</strain>
    </source>
</reference>
<dbReference type="InterPro" id="IPR051610">
    <property type="entry name" value="GPI/OXD"/>
</dbReference>
<feature type="domain" description="Cupin type-2" evidence="2">
    <location>
        <begin position="50"/>
        <end position="116"/>
    </location>
</feature>
<evidence type="ECO:0000313" key="4">
    <source>
        <dbReference type="Proteomes" id="UP001595960"/>
    </source>
</evidence>
<organism evidence="3 4">
    <name type="scientific">Agromyces aurantiacus</name>
    <dbReference type="NCBI Taxonomy" id="165814"/>
    <lineage>
        <taxon>Bacteria</taxon>
        <taxon>Bacillati</taxon>
        <taxon>Actinomycetota</taxon>
        <taxon>Actinomycetes</taxon>
        <taxon>Micrococcales</taxon>
        <taxon>Microbacteriaceae</taxon>
        <taxon>Agromyces</taxon>
    </lineage>
</organism>
<dbReference type="Gene3D" id="2.60.120.10">
    <property type="entry name" value="Jelly Rolls"/>
    <property type="match status" value="1"/>
</dbReference>
<dbReference type="PANTHER" id="PTHR35848:SF6">
    <property type="entry name" value="CUPIN TYPE-2 DOMAIN-CONTAINING PROTEIN"/>
    <property type="match status" value="1"/>
</dbReference>
<gene>
    <name evidence="3" type="ORF">ACFPER_09220</name>
</gene>
<dbReference type="PANTHER" id="PTHR35848">
    <property type="entry name" value="OXALATE-BINDING PROTEIN"/>
    <property type="match status" value="1"/>
</dbReference>
<dbReference type="InterPro" id="IPR014710">
    <property type="entry name" value="RmlC-like_jellyroll"/>
</dbReference>
<name>A0ABV9R669_9MICO</name>
<evidence type="ECO:0000259" key="2">
    <source>
        <dbReference type="Pfam" id="PF07883"/>
    </source>
</evidence>
<dbReference type="RefSeq" id="WP_239562594.1">
    <property type="nucleotide sequence ID" value="NZ_JAFBBW010000001.1"/>
</dbReference>
<comment type="caution">
    <text evidence="3">The sequence shown here is derived from an EMBL/GenBank/DDBJ whole genome shotgun (WGS) entry which is preliminary data.</text>
</comment>
<dbReference type="InterPro" id="IPR013096">
    <property type="entry name" value="Cupin_2"/>
</dbReference>
<dbReference type="Pfam" id="PF07883">
    <property type="entry name" value="Cupin_2"/>
    <property type="match status" value="1"/>
</dbReference>